<keyword evidence="3" id="KW-1185">Reference proteome</keyword>
<name>I0WIA4_9FLAO</name>
<dbReference type="Proteomes" id="UP000005938">
    <property type="component" value="Unassembled WGS sequence"/>
</dbReference>
<dbReference type="AlphaFoldDB" id="I0WIA4"/>
<evidence type="ECO:0000313" key="3">
    <source>
        <dbReference type="Proteomes" id="UP000005938"/>
    </source>
</evidence>
<protein>
    <recommendedName>
        <fullName evidence="4">Rod shape-determining protein MreD</fullName>
    </recommendedName>
</protein>
<accession>I0WIA4</accession>
<dbReference type="eggNOG" id="ENOG50315DF">
    <property type="taxonomic scope" value="Bacteria"/>
</dbReference>
<evidence type="ECO:0000256" key="1">
    <source>
        <dbReference type="SAM" id="Phobius"/>
    </source>
</evidence>
<dbReference type="RefSeq" id="WP_008237778.1">
    <property type="nucleotide sequence ID" value="NZ_AJJU01000003.1"/>
</dbReference>
<feature type="transmembrane region" description="Helical" evidence="1">
    <location>
        <begin position="113"/>
        <end position="135"/>
    </location>
</feature>
<organism evidence="2 3">
    <name type="scientific">Imtechella halotolerans K1</name>
    <dbReference type="NCBI Taxonomy" id="946077"/>
    <lineage>
        <taxon>Bacteria</taxon>
        <taxon>Pseudomonadati</taxon>
        <taxon>Bacteroidota</taxon>
        <taxon>Flavobacteriia</taxon>
        <taxon>Flavobacteriales</taxon>
        <taxon>Flavobacteriaceae</taxon>
        <taxon>Imtechella</taxon>
    </lineage>
</organism>
<dbReference type="EMBL" id="AJJU01000003">
    <property type="protein sequence ID" value="EID76120.1"/>
    <property type="molecule type" value="Genomic_DNA"/>
</dbReference>
<feature type="transmembrane region" description="Helical" evidence="1">
    <location>
        <begin position="141"/>
        <end position="163"/>
    </location>
</feature>
<reference evidence="2 3" key="1">
    <citation type="journal article" date="2012" name="J. Bacteriol.">
        <title>Genome Sequence of the Halotolerant Bacterium Imtechella halotolerans K1T.</title>
        <authorList>
            <person name="Kumar S."/>
            <person name="Vikram S."/>
            <person name="Subramanian S."/>
            <person name="Raghava G.P."/>
            <person name="Pinnaka A.K."/>
        </authorList>
    </citation>
    <scope>NUCLEOTIDE SEQUENCE [LARGE SCALE GENOMIC DNA]</scope>
    <source>
        <strain evidence="2 3">K1</strain>
    </source>
</reference>
<evidence type="ECO:0008006" key="4">
    <source>
        <dbReference type="Google" id="ProtNLM"/>
    </source>
</evidence>
<proteinExistence type="predicted"/>
<gene>
    <name evidence="2" type="ORF">W5A_04219</name>
</gene>
<feature type="transmembrane region" description="Helical" evidence="1">
    <location>
        <begin position="73"/>
        <end position="93"/>
    </location>
</feature>
<evidence type="ECO:0000313" key="2">
    <source>
        <dbReference type="EMBL" id="EID76120.1"/>
    </source>
</evidence>
<keyword evidence="1" id="KW-0472">Membrane</keyword>
<dbReference type="OrthoDB" id="1132160at2"/>
<keyword evidence="1" id="KW-0812">Transmembrane</keyword>
<feature type="transmembrane region" description="Helical" evidence="1">
    <location>
        <begin position="12"/>
        <end position="44"/>
    </location>
</feature>
<comment type="caution">
    <text evidence="2">The sequence shown here is derived from an EMBL/GenBank/DDBJ whole genome shotgun (WGS) entry which is preliminary data.</text>
</comment>
<sequence>MNNDILTNSTRFIVLVLLQVVLLNNINLFGFSNPMLYVLFIIWYPFKEQRILFIGLSFLLGLTIDMFGDTGGIHAGASVFAAYLRPLLLRLSFGTSYEFQTIKLGNTLFAPRFTYVSLLILTHHLVLYSLEIFSFNHLPSILIKTGVTGFFTLLISMLVITLFSPKKS</sequence>
<dbReference type="STRING" id="946077.W5A_04219"/>
<keyword evidence="1" id="KW-1133">Transmembrane helix</keyword>